<feature type="signal peptide" evidence="1">
    <location>
        <begin position="1"/>
        <end position="17"/>
    </location>
</feature>
<dbReference type="EMBL" id="JAHCVI010000001">
    <property type="protein sequence ID" value="KAG7292164.1"/>
    <property type="molecule type" value="Genomic_DNA"/>
</dbReference>
<sequence>MVSFSLVLTTLAAVAAASPASRTLKRRDECDGVRTAIATYSWPCTEVNPPSCEFCCESWLNLAGAFGNPPCHEDHGDFECPSGSDGYHCAHD</sequence>
<keyword evidence="1" id="KW-0732">Signal</keyword>
<protein>
    <submittedName>
        <fullName evidence="2">Uncharacterized protein</fullName>
    </submittedName>
</protein>
<proteinExistence type="predicted"/>
<evidence type="ECO:0000313" key="2">
    <source>
        <dbReference type="EMBL" id="KAG7292164.1"/>
    </source>
</evidence>
<evidence type="ECO:0000256" key="1">
    <source>
        <dbReference type="SAM" id="SignalP"/>
    </source>
</evidence>
<reference evidence="2" key="1">
    <citation type="submission" date="2023-02" db="EMBL/GenBank/DDBJ databases">
        <authorList>
            <person name="Palmer J.M."/>
        </authorList>
    </citation>
    <scope>NUCLEOTIDE SEQUENCE</scope>
    <source>
        <strain evidence="2">FW57</strain>
    </source>
</reference>
<organism evidence="2 3">
    <name type="scientific">Staphylotrichum longicolle</name>
    <dbReference type="NCBI Taxonomy" id="669026"/>
    <lineage>
        <taxon>Eukaryota</taxon>
        <taxon>Fungi</taxon>
        <taxon>Dikarya</taxon>
        <taxon>Ascomycota</taxon>
        <taxon>Pezizomycotina</taxon>
        <taxon>Sordariomycetes</taxon>
        <taxon>Sordariomycetidae</taxon>
        <taxon>Sordariales</taxon>
        <taxon>Chaetomiaceae</taxon>
        <taxon>Staphylotrichum</taxon>
    </lineage>
</organism>
<feature type="chain" id="PRO_5042251331" evidence="1">
    <location>
        <begin position="18"/>
        <end position="92"/>
    </location>
</feature>
<evidence type="ECO:0000313" key="3">
    <source>
        <dbReference type="Proteomes" id="UP001197093"/>
    </source>
</evidence>
<dbReference type="AlphaFoldDB" id="A0AAD4F3L4"/>
<dbReference type="Proteomes" id="UP001197093">
    <property type="component" value="Unassembled WGS sequence"/>
</dbReference>
<name>A0AAD4F3L4_9PEZI</name>
<gene>
    <name evidence="2" type="ORF">NEMBOFW57_002199</name>
</gene>
<accession>A0AAD4F3L4</accession>
<keyword evidence="3" id="KW-1185">Reference proteome</keyword>
<comment type="caution">
    <text evidence="2">The sequence shown here is derived from an EMBL/GenBank/DDBJ whole genome shotgun (WGS) entry which is preliminary data.</text>
</comment>